<evidence type="ECO:0000256" key="1">
    <source>
        <dbReference type="ARBA" id="ARBA00011123"/>
    </source>
</evidence>
<dbReference type="GO" id="GO:0016740">
    <property type="term" value="F:transferase activity"/>
    <property type="evidence" value="ECO:0007669"/>
    <property type="project" value="UniProtKB-KW"/>
</dbReference>
<keyword evidence="4 7" id="KW-0547">Nucleotide-binding</keyword>
<organism evidence="9 10">
    <name type="scientific">Chitinophaga jiangningensis</name>
    <dbReference type="NCBI Taxonomy" id="1419482"/>
    <lineage>
        <taxon>Bacteria</taxon>
        <taxon>Pseudomonadati</taxon>
        <taxon>Bacteroidota</taxon>
        <taxon>Chitinophagia</taxon>
        <taxon>Chitinophagales</taxon>
        <taxon>Chitinophagaceae</taxon>
        <taxon>Chitinophaga</taxon>
    </lineage>
</organism>
<dbReference type="Proteomes" id="UP000184420">
    <property type="component" value="Unassembled WGS sequence"/>
</dbReference>
<dbReference type="RefSeq" id="WP_073083928.1">
    <property type="nucleotide sequence ID" value="NZ_FRBL01000007.1"/>
</dbReference>
<reference evidence="9 10" key="1">
    <citation type="submission" date="2016-11" db="EMBL/GenBank/DDBJ databases">
        <authorList>
            <person name="Jaros S."/>
            <person name="Januszkiewicz K."/>
            <person name="Wedrychowicz H."/>
        </authorList>
    </citation>
    <scope>NUCLEOTIDE SEQUENCE [LARGE SCALE GENOMIC DNA]</scope>
    <source>
        <strain evidence="9 10">DSM 27406</strain>
    </source>
</reference>
<keyword evidence="3 7" id="KW-0436">Ligase</keyword>
<comment type="function">
    <text evidence="7">Allows the formation of correctly charged Gln-tRNA(Gln) through the transamidation of misacylated Glu-tRNA(Gln) in organisms which lack glutaminyl-tRNA synthetase. The reaction takes place in the presence of glutamine and ATP through an activated gamma-phospho-Glu-tRNA(Gln).</text>
</comment>
<name>A0A1M7H078_9BACT</name>
<feature type="active site" description="Acyl-ester intermediate" evidence="7">
    <location>
        <position position="176"/>
    </location>
</feature>
<dbReference type="InterPro" id="IPR004412">
    <property type="entry name" value="GatA"/>
</dbReference>
<comment type="subunit">
    <text evidence="1 7">Heterotrimer of A, B and C subunits.</text>
</comment>
<dbReference type="GO" id="GO:0006412">
    <property type="term" value="P:translation"/>
    <property type="evidence" value="ECO:0007669"/>
    <property type="project" value="UniProtKB-UniRule"/>
</dbReference>
<evidence type="ECO:0000256" key="2">
    <source>
        <dbReference type="ARBA" id="ARBA00014428"/>
    </source>
</evidence>
<dbReference type="InterPro" id="IPR000120">
    <property type="entry name" value="Amidase"/>
</dbReference>
<dbReference type="SUPFAM" id="SSF75304">
    <property type="entry name" value="Amidase signature (AS) enzymes"/>
    <property type="match status" value="1"/>
</dbReference>
<evidence type="ECO:0000256" key="3">
    <source>
        <dbReference type="ARBA" id="ARBA00022598"/>
    </source>
</evidence>
<dbReference type="OrthoDB" id="9811471at2"/>
<evidence type="ECO:0000256" key="7">
    <source>
        <dbReference type="HAMAP-Rule" id="MF_00120"/>
    </source>
</evidence>
<dbReference type="STRING" id="1419482.SAMN05444266_10733"/>
<dbReference type="NCBIfam" id="TIGR00132">
    <property type="entry name" value="gatA"/>
    <property type="match status" value="1"/>
</dbReference>
<proteinExistence type="inferred from homology"/>
<dbReference type="EMBL" id="FRBL01000007">
    <property type="protein sequence ID" value="SHM22062.1"/>
    <property type="molecule type" value="Genomic_DNA"/>
</dbReference>
<comment type="catalytic activity">
    <reaction evidence="7">
        <text>L-glutamyl-tRNA(Gln) + L-glutamine + ATP + H2O = L-glutaminyl-tRNA(Gln) + L-glutamate + ADP + phosphate + H(+)</text>
        <dbReference type="Rhea" id="RHEA:17521"/>
        <dbReference type="Rhea" id="RHEA-COMP:9681"/>
        <dbReference type="Rhea" id="RHEA-COMP:9684"/>
        <dbReference type="ChEBI" id="CHEBI:15377"/>
        <dbReference type="ChEBI" id="CHEBI:15378"/>
        <dbReference type="ChEBI" id="CHEBI:29985"/>
        <dbReference type="ChEBI" id="CHEBI:30616"/>
        <dbReference type="ChEBI" id="CHEBI:43474"/>
        <dbReference type="ChEBI" id="CHEBI:58359"/>
        <dbReference type="ChEBI" id="CHEBI:78520"/>
        <dbReference type="ChEBI" id="CHEBI:78521"/>
        <dbReference type="ChEBI" id="CHEBI:456216"/>
        <dbReference type="EC" id="6.3.5.7"/>
    </reaction>
</comment>
<feature type="domain" description="Amidase" evidence="8">
    <location>
        <begin position="25"/>
        <end position="466"/>
    </location>
</feature>
<evidence type="ECO:0000313" key="9">
    <source>
        <dbReference type="EMBL" id="SHM22062.1"/>
    </source>
</evidence>
<dbReference type="EC" id="6.3.5.7" evidence="7"/>
<dbReference type="AlphaFoldDB" id="A0A1M7H078"/>
<dbReference type="HAMAP" id="MF_00120">
    <property type="entry name" value="GatA"/>
    <property type="match status" value="1"/>
</dbReference>
<dbReference type="GO" id="GO:0005524">
    <property type="term" value="F:ATP binding"/>
    <property type="evidence" value="ECO:0007669"/>
    <property type="project" value="UniProtKB-KW"/>
</dbReference>
<dbReference type="PANTHER" id="PTHR11895">
    <property type="entry name" value="TRANSAMIDASE"/>
    <property type="match status" value="1"/>
</dbReference>
<evidence type="ECO:0000256" key="6">
    <source>
        <dbReference type="ARBA" id="ARBA00022917"/>
    </source>
</evidence>
<dbReference type="Pfam" id="PF01425">
    <property type="entry name" value="Amidase"/>
    <property type="match status" value="1"/>
</dbReference>
<accession>A0A1M7H078</accession>
<protein>
    <recommendedName>
        <fullName evidence="2 7">Glutamyl-tRNA(Gln) amidotransferase subunit A</fullName>
        <shortName evidence="7">Glu-ADT subunit A</shortName>
        <ecNumber evidence="7">6.3.5.7</ecNumber>
    </recommendedName>
</protein>
<dbReference type="GO" id="GO:0030956">
    <property type="term" value="C:glutamyl-tRNA(Gln) amidotransferase complex"/>
    <property type="evidence" value="ECO:0007669"/>
    <property type="project" value="InterPro"/>
</dbReference>
<dbReference type="GO" id="GO:0050567">
    <property type="term" value="F:glutaminyl-tRNA synthase (glutamine-hydrolyzing) activity"/>
    <property type="evidence" value="ECO:0007669"/>
    <property type="project" value="UniProtKB-UniRule"/>
</dbReference>
<feature type="active site" description="Charge relay system" evidence="7">
    <location>
        <position position="77"/>
    </location>
</feature>
<comment type="similarity">
    <text evidence="7">Belongs to the amidase family. GatA subfamily.</text>
</comment>
<evidence type="ECO:0000256" key="5">
    <source>
        <dbReference type="ARBA" id="ARBA00022840"/>
    </source>
</evidence>
<keyword evidence="9" id="KW-0808">Transferase</keyword>
<dbReference type="Gene3D" id="3.90.1300.10">
    <property type="entry name" value="Amidase signature (AS) domain"/>
    <property type="match status" value="1"/>
</dbReference>
<gene>
    <name evidence="7" type="primary">gatA</name>
    <name evidence="9" type="ORF">SAMN05444266_10733</name>
</gene>
<dbReference type="PANTHER" id="PTHR11895:SF7">
    <property type="entry name" value="GLUTAMYL-TRNA(GLN) AMIDOTRANSFERASE SUBUNIT A, MITOCHONDRIAL"/>
    <property type="match status" value="1"/>
</dbReference>
<evidence type="ECO:0000313" key="10">
    <source>
        <dbReference type="Proteomes" id="UP000184420"/>
    </source>
</evidence>
<sequence>MSEFSSINTFHKALYAGSITCTDKVRYYLNRIQELKHLNAFLEVYEEEALDKARELDARIQGGQPVGPLAGVVIGIKDVICYKGHNVSAASHILEGFNSLYSATAVERLLEADAIIIGNLNCDEFAMGSTNENSAYGPTLNALDTSRVPGGSSGGSAVAVQADLCQVSLGSDTGGSVRQPADFCGIVGLKPTYGRISRYGLIAYASSFDQIGIFGKDIADVAAVLQVIAGPDEFDSTASQKEVPDYQSGLSHNKSYKFAYLRDALYHDGLDPEMKDAYIDFFENLVDNGHTVSGSGFDLIDYIVPAYYVLTTAEASSNLSRYDGVKYGHRTEQKNLDLTDFYKKSRSEGFGKEVKRRILLGTFVLSSGYYDAYYTKAQQVRRLVADKLNEILDQYDAILMPTVPSTAFKLGEKTDDPIAMYLADIYTVLANLVGVPAISVPMRKHSNGMPFGVQIITKKFDEANLLSIAHQLMDSKQVATV</sequence>
<feature type="active site" description="Charge relay system" evidence="7">
    <location>
        <position position="152"/>
    </location>
</feature>
<dbReference type="InterPro" id="IPR023631">
    <property type="entry name" value="Amidase_dom"/>
</dbReference>
<keyword evidence="10" id="KW-1185">Reference proteome</keyword>
<keyword evidence="5 7" id="KW-0067">ATP-binding</keyword>
<keyword evidence="6 7" id="KW-0648">Protein biosynthesis</keyword>
<evidence type="ECO:0000256" key="4">
    <source>
        <dbReference type="ARBA" id="ARBA00022741"/>
    </source>
</evidence>
<evidence type="ECO:0000259" key="8">
    <source>
        <dbReference type="Pfam" id="PF01425"/>
    </source>
</evidence>
<dbReference type="InterPro" id="IPR036928">
    <property type="entry name" value="AS_sf"/>
</dbReference>